<evidence type="ECO:0000313" key="2">
    <source>
        <dbReference type="EnsemblPlants" id="OPUNC10G01230.1"/>
    </source>
</evidence>
<dbReference type="EnsemblPlants" id="OPUNC10G01230.1">
    <property type="protein sequence ID" value="OPUNC10G01230.1"/>
    <property type="gene ID" value="OPUNC10G01230"/>
</dbReference>
<accession>A0A0E0M589</accession>
<dbReference type="AlphaFoldDB" id="A0A0E0M589"/>
<reference evidence="2" key="2">
    <citation type="submission" date="2018-05" db="EMBL/GenBank/DDBJ databases">
        <title>OpunRS2 (Oryza punctata Reference Sequence Version 2).</title>
        <authorList>
            <person name="Zhang J."/>
            <person name="Kudrna D."/>
            <person name="Lee S."/>
            <person name="Talag J."/>
            <person name="Welchert J."/>
            <person name="Wing R.A."/>
        </authorList>
    </citation>
    <scope>NUCLEOTIDE SEQUENCE [LARGE SCALE GENOMIC DNA]</scope>
</reference>
<reference evidence="2" key="1">
    <citation type="submission" date="2015-04" db="UniProtKB">
        <authorList>
            <consortium name="EnsemblPlants"/>
        </authorList>
    </citation>
    <scope>IDENTIFICATION</scope>
</reference>
<name>A0A0E0M589_ORYPU</name>
<dbReference type="HOGENOM" id="CLU_2053477_0_0_1"/>
<dbReference type="Proteomes" id="UP000026962">
    <property type="component" value="Chromosome 10"/>
</dbReference>
<organism evidence="2">
    <name type="scientific">Oryza punctata</name>
    <name type="common">Red rice</name>
    <dbReference type="NCBI Taxonomy" id="4537"/>
    <lineage>
        <taxon>Eukaryota</taxon>
        <taxon>Viridiplantae</taxon>
        <taxon>Streptophyta</taxon>
        <taxon>Embryophyta</taxon>
        <taxon>Tracheophyta</taxon>
        <taxon>Spermatophyta</taxon>
        <taxon>Magnoliopsida</taxon>
        <taxon>Liliopsida</taxon>
        <taxon>Poales</taxon>
        <taxon>Poaceae</taxon>
        <taxon>BOP clade</taxon>
        <taxon>Oryzoideae</taxon>
        <taxon>Oryzeae</taxon>
        <taxon>Oryzinae</taxon>
        <taxon>Oryza</taxon>
    </lineage>
</organism>
<proteinExistence type="predicted"/>
<dbReference type="Gramene" id="OPUNC10G01230.1">
    <property type="protein sequence ID" value="OPUNC10G01230.1"/>
    <property type="gene ID" value="OPUNC10G01230"/>
</dbReference>
<feature type="compositionally biased region" description="Low complexity" evidence="1">
    <location>
        <begin position="18"/>
        <end position="31"/>
    </location>
</feature>
<feature type="region of interest" description="Disordered" evidence="1">
    <location>
        <begin position="1"/>
        <end position="31"/>
    </location>
</feature>
<keyword evidence="3" id="KW-1185">Reference proteome</keyword>
<evidence type="ECO:0000256" key="1">
    <source>
        <dbReference type="SAM" id="MobiDB-lite"/>
    </source>
</evidence>
<protein>
    <submittedName>
        <fullName evidence="2">Uncharacterized protein</fullName>
    </submittedName>
</protein>
<evidence type="ECO:0000313" key="3">
    <source>
        <dbReference type="Proteomes" id="UP000026962"/>
    </source>
</evidence>
<sequence>MEEPPAKHGRVMAPVHASGSMTSPMKSSTKSYHQRPLCCRGGAVTSNALCLASTPNAKSSRAACGWNGLGTAWRWCLRVFACCPSPHGFFKQLNVGCPESEDLFLVDCTIGNNEIFCQTC</sequence>